<sequence>MFPVKPQRHKRPPLIHLLLHLPIPPQRLAPFCPPPTTYHQRDQPVASSTTMVTLRSERQGSRAVAGGRDAGKSMPPETPDLASLEFCKFMSYGLSWEKLVLPDKFGCTLMGRGLREVKLRVAGGGERGAWDVEVTPDEYGDVYLAGGWREFARANGLDLGQLLAFRYDGVALITITVLEGRPYQHEEEEEDAEGNSSPPGAAQTGSGSSRGGAGRAEAGSDDPAASQFSVTLRKCHFGKRKHQYLCSTCRRRSRTRRGTRRGPRRWCSRCAGSPGP</sequence>
<organism evidence="1 2">
    <name type="scientific">Avena sativa</name>
    <name type="common">Oat</name>
    <dbReference type="NCBI Taxonomy" id="4498"/>
    <lineage>
        <taxon>Eukaryota</taxon>
        <taxon>Viridiplantae</taxon>
        <taxon>Streptophyta</taxon>
        <taxon>Embryophyta</taxon>
        <taxon>Tracheophyta</taxon>
        <taxon>Spermatophyta</taxon>
        <taxon>Magnoliopsida</taxon>
        <taxon>Liliopsida</taxon>
        <taxon>Poales</taxon>
        <taxon>Poaceae</taxon>
        <taxon>BOP clade</taxon>
        <taxon>Pooideae</taxon>
        <taxon>Poodae</taxon>
        <taxon>Poeae</taxon>
        <taxon>Poeae Chloroplast Group 1 (Aveneae type)</taxon>
        <taxon>Aveninae</taxon>
        <taxon>Avena</taxon>
    </lineage>
</organism>
<dbReference type="EnsemblPlants" id="AVESA.00010b.r2.4AG0640940.1">
    <property type="protein sequence ID" value="AVESA.00010b.r2.4AG0640940.1.CDS"/>
    <property type="gene ID" value="AVESA.00010b.r2.4AG0640940"/>
</dbReference>
<name>A0ACD5WKZ5_AVESA</name>
<reference evidence="1" key="1">
    <citation type="submission" date="2021-05" db="EMBL/GenBank/DDBJ databases">
        <authorList>
            <person name="Scholz U."/>
            <person name="Mascher M."/>
            <person name="Fiebig A."/>
        </authorList>
    </citation>
    <scope>NUCLEOTIDE SEQUENCE [LARGE SCALE GENOMIC DNA]</scope>
</reference>
<evidence type="ECO:0000313" key="1">
    <source>
        <dbReference type="EnsemblPlants" id="AVESA.00010b.r2.4AG0640940.1.CDS"/>
    </source>
</evidence>
<keyword evidence="2" id="KW-1185">Reference proteome</keyword>
<protein>
    <submittedName>
        <fullName evidence="1">Uncharacterized protein</fullName>
    </submittedName>
</protein>
<accession>A0ACD5WKZ5</accession>
<evidence type="ECO:0000313" key="2">
    <source>
        <dbReference type="Proteomes" id="UP001732700"/>
    </source>
</evidence>
<dbReference type="Proteomes" id="UP001732700">
    <property type="component" value="Chromosome 4A"/>
</dbReference>
<proteinExistence type="predicted"/>
<reference evidence="1" key="2">
    <citation type="submission" date="2025-09" db="UniProtKB">
        <authorList>
            <consortium name="EnsemblPlants"/>
        </authorList>
    </citation>
    <scope>IDENTIFICATION</scope>
</reference>